<dbReference type="Proteomes" id="UP000033856">
    <property type="component" value="Unassembled WGS sequence"/>
</dbReference>
<dbReference type="GO" id="GO:0016279">
    <property type="term" value="F:protein-lysine N-methyltransferase activity"/>
    <property type="evidence" value="ECO:0007669"/>
    <property type="project" value="InterPro"/>
</dbReference>
<dbReference type="PANTHER" id="PTHR13610:SF11">
    <property type="entry name" value="METHYLTRANSFERASE DOMAIN-CONTAINING PROTEIN"/>
    <property type="match status" value="1"/>
</dbReference>
<comment type="caution">
    <text evidence="5">The sequence shown here is derived from an EMBL/GenBank/DDBJ whole genome shotgun (WGS) entry which is preliminary data.</text>
</comment>
<dbReference type="InterPro" id="IPR041698">
    <property type="entry name" value="Methyltransf_25"/>
</dbReference>
<protein>
    <submittedName>
        <fullName evidence="5">Putative rRNA methylase family protein</fullName>
    </submittedName>
</protein>
<dbReference type="PANTHER" id="PTHR13610">
    <property type="entry name" value="METHYLTRANSFERASE DOMAIN-CONTAINING PROTEIN"/>
    <property type="match status" value="1"/>
</dbReference>
<proteinExistence type="predicted"/>
<keyword evidence="3" id="KW-0949">S-adenosyl-L-methionine</keyword>
<dbReference type="CDD" id="cd02440">
    <property type="entry name" value="AdoMet_MTases"/>
    <property type="match status" value="1"/>
</dbReference>
<dbReference type="EMBL" id="LCCD01000043">
    <property type="protein sequence ID" value="KKS23687.1"/>
    <property type="molecule type" value="Genomic_DNA"/>
</dbReference>
<keyword evidence="1 5" id="KW-0489">Methyltransferase</keyword>
<keyword evidence="2" id="KW-0808">Transferase</keyword>
<evidence type="ECO:0000256" key="2">
    <source>
        <dbReference type="ARBA" id="ARBA00022679"/>
    </source>
</evidence>
<dbReference type="SUPFAM" id="SSF53335">
    <property type="entry name" value="S-adenosyl-L-methionine-dependent methyltransferases"/>
    <property type="match status" value="1"/>
</dbReference>
<gene>
    <name evidence="5" type="ORF">UU83_C0043G0004</name>
</gene>
<sequence>MFPALILLILLLSIFPFLLSNFRVIFFPTEKVHLNYLKKNIHISDSDVIYDLGCGDGRVLKYLMSDSKARGVGIELSPILYLISKFRLRKFKNINIVLGDFLKADLEEASLAYCFLNKKILEKIIPKLRAELKPGAKIISYITETENLRQMSIIKDSTGQDLFFIYAI</sequence>
<dbReference type="Gene3D" id="3.40.50.150">
    <property type="entry name" value="Vaccinia Virus protein VP39"/>
    <property type="match status" value="1"/>
</dbReference>
<evidence type="ECO:0000256" key="1">
    <source>
        <dbReference type="ARBA" id="ARBA00022603"/>
    </source>
</evidence>
<dbReference type="InterPro" id="IPR026170">
    <property type="entry name" value="FAM173A/B"/>
</dbReference>
<dbReference type="AlphaFoldDB" id="A0A0G0XGY5"/>
<dbReference type="InterPro" id="IPR029063">
    <property type="entry name" value="SAM-dependent_MTases_sf"/>
</dbReference>
<organism evidence="5 6">
    <name type="scientific">Candidatus Jorgensenbacteria bacterium GW2011_GWF2_41_8</name>
    <dbReference type="NCBI Taxonomy" id="1618667"/>
    <lineage>
        <taxon>Bacteria</taxon>
        <taxon>Candidatus Joergenseniibacteriota</taxon>
    </lineage>
</organism>
<feature type="domain" description="Methyltransferase" evidence="4">
    <location>
        <begin position="49"/>
        <end position="134"/>
    </location>
</feature>
<dbReference type="Pfam" id="PF13649">
    <property type="entry name" value="Methyltransf_25"/>
    <property type="match status" value="1"/>
</dbReference>
<name>A0A0G0XGY5_9BACT</name>
<evidence type="ECO:0000313" key="6">
    <source>
        <dbReference type="Proteomes" id="UP000033856"/>
    </source>
</evidence>
<reference evidence="5 6" key="1">
    <citation type="journal article" date="2015" name="Nature">
        <title>rRNA introns, odd ribosomes, and small enigmatic genomes across a large radiation of phyla.</title>
        <authorList>
            <person name="Brown C.T."/>
            <person name="Hug L.A."/>
            <person name="Thomas B.C."/>
            <person name="Sharon I."/>
            <person name="Castelle C.J."/>
            <person name="Singh A."/>
            <person name="Wilkins M.J."/>
            <person name="Williams K.H."/>
            <person name="Banfield J.F."/>
        </authorList>
    </citation>
    <scope>NUCLEOTIDE SEQUENCE [LARGE SCALE GENOMIC DNA]</scope>
</reference>
<evidence type="ECO:0000259" key="4">
    <source>
        <dbReference type="Pfam" id="PF13649"/>
    </source>
</evidence>
<accession>A0A0G0XGY5</accession>
<dbReference type="GO" id="GO:0032259">
    <property type="term" value="P:methylation"/>
    <property type="evidence" value="ECO:0007669"/>
    <property type="project" value="UniProtKB-KW"/>
</dbReference>
<evidence type="ECO:0000313" key="5">
    <source>
        <dbReference type="EMBL" id="KKS23687.1"/>
    </source>
</evidence>
<evidence type="ECO:0000256" key="3">
    <source>
        <dbReference type="ARBA" id="ARBA00022691"/>
    </source>
</evidence>